<proteinExistence type="predicted"/>
<dbReference type="EMBL" id="KL142375">
    <property type="protein sequence ID" value="KDR78049.1"/>
    <property type="molecule type" value="Genomic_DNA"/>
</dbReference>
<name>A0A067TDT3_GALM3</name>
<feature type="signal peptide" evidence="1">
    <location>
        <begin position="1"/>
        <end position="19"/>
    </location>
</feature>
<evidence type="ECO:0000256" key="1">
    <source>
        <dbReference type="SAM" id="SignalP"/>
    </source>
</evidence>
<feature type="chain" id="PRO_5001646787" description="Extracellular membrane protein CFEM domain-containing protein" evidence="1">
    <location>
        <begin position="20"/>
        <end position="82"/>
    </location>
</feature>
<protein>
    <recommendedName>
        <fullName evidence="4">Extracellular membrane protein CFEM domain-containing protein</fullName>
    </recommendedName>
</protein>
<evidence type="ECO:0000313" key="2">
    <source>
        <dbReference type="EMBL" id="KDR78049.1"/>
    </source>
</evidence>
<reference evidence="3" key="1">
    <citation type="journal article" date="2014" name="Proc. Natl. Acad. Sci. U.S.A.">
        <title>Extensive sampling of basidiomycete genomes demonstrates inadequacy of the white-rot/brown-rot paradigm for wood decay fungi.</title>
        <authorList>
            <person name="Riley R."/>
            <person name="Salamov A.A."/>
            <person name="Brown D.W."/>
            <person name="Nagy L.G."/>
            <person name="Floudas D."/>
            <person name="Held B.W."/>
            <person name="Levasseur A."/>
            <person name="Lombard V."/>
            <person name="Morin E."/>
            <person name="Otillar R."/>
            <person name="Lindquist E.A."/>
            <person name="Sun H."/>
            <person name="LaButti K.M."/>
            <person name="Schmutz J."/>
            <person name="Jabbour D."/>
            <person name="Luo H."/>
            <person name="Baker S.E."/>
            <person name="Pisabarro A.G."/>
            <person name="Walton J.D."/>
            <person name="Blanchette R.A."/>
            <person name="Henrissat B."/>
            <person name="Martin F."/>
            <person name="Cullen D."/>
            <person name="Hibbett D.S."/>
            <person name="Grigoriev I.V."/>
        </authorList>
    </citation>
    <scope>NUCLEOTIDE SEQUENCE [LARGE SCALE GENOMIC DNA]</scope>
    <source>
        <strain evidence="3">CBS 339.88</strain>
    </source>
</reference>
<dbReference type="Proteomes" id="UP000027222">
    <property type="component" value="Unassembled WGS sequence"/>
</dbReference>
<organism evidence="2 3">
    <name type="scientific">Galerina marginata (strain CBS 339.88)</name>
    <dbReference type="NCBI Taxonomy" id="685588"/>
    <lineage>
        <taxon>Eukaryota</taxon>
        <taxon>Fungi</taxon>
        <taxon>Dikarya</taxon>
        <taxon>Basidiomycota</taxon>
        <taxon>Agaricomycotina</taxon>
        <taxon>Agaricomycetes</taxon>
        <taxon>Agaricomycetidae</taxon>
        <taxon>Agaricales</taxon>
        <taxon>Agaricineae</taxon>
        <taxon>Strophariaceae</taxon>
        <taxon>Galerina</taxon>
    </lineage>
</organism>
<gene>
    <name evidence="2" type="ORF">GALMADRAFT_1298999</name>
</gene>
<evidence type="ECO:0000313" key="3">
    <source>
        <dbReference type="Proteomes" id="UP000027222"/>
    </source>
</evidence>
<keyword evidence="1" id="KW-0732">Signal</keyword>
<dbReference type="AlphaFoldDB" id="A0A067TDT3"/>
<accession>A0A067TDT3</accession>
<dbReference type="HOGENOM" id="CLU_2558452_0_0_1"/>
<sequence length="82" mass="8608">MKFASMIAAALLALPFVAGATCGLDKRTCCRATATSVFPGGLLGLDCGFNICEDEDVKSYVELCCKSTDFVNPTGCEIFTPS</sequence>
<evidence type="ECO:0008006" key="4">
    <source>
        <dbReference type="Google" id="ProtNLM"/>
    </source>
</evidence>
<keyword evidence="3" id="KW-1185">Reference proteome</keyword>